<keyword evidence="3" id="KW-1185">Reference proteome</keyword>
<organism evidence="2 3">
    <name type="scientific">Streptomyces clavifer</name>
    <dbReference type="NCBI Taxonomy" id="68188"/>
    <lineage>
        <taxon>Bacteria</taxon>
        <taxon>Bacillati</taxon>
        <taxon>Actinomycetota</taxon>
        <taxon>Actinomycetes</taxon>
        <taxon>Kitasatosporales</taxon>
        <taxon>Streptomycetaceae</taxon>
        <taxon>Streptomyces</taxon>
    </lineage>
</organism>
<accession>A0ABS4V265</accession>
<name>A0ABS4V265_9ACTN</name>
<evidence type="ECO:0000256" key="1">
    <source>
        <dbReference type="SAM" id="MobiDB-lite"/>
    </source>
</evidence>
<protein>
    <recommendedName>
        <fullName evidence="4">Secreted protein</fullName>
    </recommendedName>
</protein>
<evidence type="ECO:0000313" key="3">
    <source>
        <dbReference type="Proteomes" id="UP001519311"/>
    </source>
</evidence>
<feature type="region of interest" description="Disordered" evidence="1">
    <location>
        <begin position="67"/>
        <end position="88"/>
    </location>
</feature>
<dbReference type="Proteomes" id="UP001519311">
    <property type="component" value="Unassembled WGS sequence"/>
</dbReference>
<sequence>MTDTGALSVGAAVHDGDSGRVGLVMGHEGPYLQLRPLGGGREWDADPSRLRPLGPAELLSARVAEANARSRTDLGLSDIRGAPQGGAR</sequence>
<evidence type="ECO:0000313" key="2">
    <source>
        <dbReference type="EMBL" id="MBP2357951.1"/>
    </source>
</evidence>
<proteinExistence type="predicted"/>
<reference evidence="2 3" key="1">
    <citation type="submission" date="2021-03" db="EMBL/GenBank/DDBJ databases">
        <title>Sequencing the genomes of 1000 actinobacteria strains.</title>
        <authorList>
            <person name="Klenk H.-P."/>
        </authorList>
    </citation>
    <scope>NUCLEOTIDE SEQUENCE [LARGE SCALE GENOMIC DNA]</scope>
    <source>
        <strain evidence="2 3">DSM 40843</strain>
    </source>
</reference>
<comment type="caution">
    <text evidence="2">The sequence shown here is derived from an EMBL/GenBank/DDBJ whole genome shotgun (WGS) entry which is preliminary data.</text>
</comment>
<gene>
    <name evidence="2" type="ORF">JOF59_000351</name>
</gene>
<dbReference type="EMBL" id="JAGINS010000001">
    <property type="protein sequence ID" value="MBP2357951.1"/>
    <property type="molecule type" value="Genomic_DNA"/>
</dbReference>
<evidence type="ECO:0008006" key="4">
    <source>
        <dbReference type="Google" id="ProtNLM"/>
    </source>
</evidence>